<sequence>MACTSCTKRYGFFCKEVGCPNCGYSFCTKCLKKEAEVLRCGGAKLKVCLRCFDKIEKDKLLQQNAPVKTASDVLKVDDPNQSLAAPLEPIHLAKEVKPPEDDNEDDDEEDNELADNLDYIISKKLNKLKESEDEKKALPGDSELAARLSNLKGIPHKEYSNKDILLSTDTRTDKEKIDDLLKQFVEERGIDDQAGTALDPIADIERRLALLKGDPIPSQGSQAGTSKRVNIPEEKEEDEDVTVKKVLDQFLEEAKLPDALLSREEKELISGLPPPSKDTEELPWCTICNEDATIRCLGCDGDLFCAQCFRECHDDEDFREHKSQPYQKPSNFKENHF</sequence>
<gene>
    <name evidence="7" type="ORF">HERILL_LOCUS7218</name>
</gene>
<dbReference type="GO" id="GO:0005813">
    <property type="term" value="C:centrosome"/>
    <property type="evidence" value="ECO:0007669"/>
    <property type="project" value="TreeGrafter"/>
</dbReference>
<evidence type="ECO:0000256" key="4">
    <source>
        <dbReference type="PROSITE-ProRule" id="PRU00091"/>
    </source>
</evidence>
<dbReference type="GO" id="GO:0044878">
    <property type="term" value="P:mitotic cytokinesis checkpoint signaling"/>
    <property type="evidence" value="ECO:0007669"/>
    <property type="project" value="TreeGrafter"/>
</dbReference>
<dbReference type="SUPFAM" id="SSF57845">
    <property type="entry name" value="B-box zinc-binding domain"/>
    <property type="match status" value="1"/>
</dbReference>
<dbReference type="Proteomes" id="UP000594454">
    <property type="component" value="Chromosome 3"/>
</dbReference>
<evidence type="ECO:0000256" key="2">
    <source>
        <dbReference type="ARBA" id="ARBA00022771"/>
    </source>
</evidence>
<dbReference type="GO" id="GO:0009838">
    <property type="term" value="P:abscission"/>
    <property type="evidence" value="ECO:0007669"/>
    <property type="project" value="TreeGrafter"/>
</dbReference>
<proteinExistence type="predicted"/>
<evidence type="ECO:0000256" key="3">
    <source>
        <dbReference type="ARBA" id="ARBA00022833"/>
    </source>
</evidence>
<dbReference type="Gene3D" id="3.30.40.10">
    <property type="entry name" value="Zinc/RING finger domain, C3HC4 (zinc finger)"/>
    <property type="match status" value="1"/>
</dbReference>
<reference evidence="7 8" key="1">
    <citation type="submission" date="2020-11" db="EMBL/GenBank/DDBJ databases">
        <authorList>
            <person name="Wallbank WR R."/>
            <person name="Pardo Diaz C."/>
            <person name="Kozak K."/>
            <person name="Martin S."/>
            <person name="Jiggins C."/>
            <person name="Moest M."/>
            <person name="Warren A I."/>
            <person name="Generalovic N T."/>
            <person name="Byers J.R.P. K."/>
            <person name="Montejo-Kovacevich G."/>
            <person name="Yen C E."/>
        </authorList>
    </citation>
    <scope>NUCLEOTIDE SEQUENCE [LARGE SCALE GENOMIC DNA]</scope>
</reference>
<evidence type="ECO:0000256" key="1">
    <source>
        <dbReference type="ARBA" id="ARBA00022723"/>
    </source>
</evidence>
<evidence type="ECO:0000313" key="7">
    <source>
        <dbReference type="EMBL" id="CAD7084320.1"/>
    </source>
</evidence>
<dbReference type="CDD" id="cd19817">
    <property type="entry name" value="Bbox1_ANCHR-like"/>
    <property type="match status" value="1"/>
</dbReference>
<dbReference type="Pfam" id="PF22586">
    <property type="entry name" value="ANCHR-like_BBOX"/>
    <property type="match status" value="1"/>
</dbReference>
<keyword evidence="8" id="KW-1185">Reference proteome</keyword>
<keyword evidence="3" id="KW-0862">Zinc</keyword>
<protein>
    <recommendedName>
        <fullName evidence="6">FYVE-type domain-containing protein</fullName>
    </recommendedName>
</protein>
<dbReference type="PANTHER" id="PTHR46603">
    <property type="entry name" value="ABSCISSION/NOCUT CHECKPOINT REGULATOR"/>
    <property type="match status" value="1"/>
</dbReference>
<dbReference type="GO" id="GO:0032266">
    <property type="term" value="F:phosphatidylinositol-3-phosphate binding"/>
    <property type="evidence" value="ECO:0007669"/>
    <property type="project" value="TreeGrafter"/>
</dbReference>
<evidence type="ECO:0000259" key="6">
    <source>
        <dbReference type="PROSITE" id="PS50178"/>
    </source>
</evidence>
<dbReference type="PANTHER" id="PTHR46603:SF1">
    <property type="entry name" value="ABSCISSION_NOCUT CHECKPOINT REGULATOR"/>
    <property type="match status" value="1"/>
</dbReference>
<organism evidence="7 8">
    <name type="scientific">Hermetia illucens</name>
    <name type="common">Black soldier fly</name>
    <dbReference type="NCBI Taxonomy" id="343691"/>
    <lineage>
        <taxon>Eukaryota</taxon>
        <taxon>Metazoa</taxon>
        <taxon>Ecdysozoa</taxon>
        <taxon>Arthropoda</taxon>
        <taxon>Hexapoda</taxon>
        <taxon>Insecta</taxon>
        <taxon>Pterygota</taxon>
        <taxon>Neoptera</taxon>
        <taxon>Endopterygota</taxon>
        <taxon>Diptera</taxon>
        <taxon>Brachycera</taxon>
        <taxon>Stratiomyomorpha</taxon>
        <taxon>Stratiomyidae</taxon>
        <taxon>Hermetiinae</taxon>
        <taxon>Hermetia</taxon>
    </lineage>
</organism>
<dbReference type="GO" id="GO:0032154">
    <property type="term" value="C:cleavage furrow"/>
    <property type="evidence" value="ECO:0007669"/>
    <property type="project" value="TreeGrafter"/>
</dbReference>
<keyword evidence="1" id="KW-0479">Metal-binding</keyword>
<evidence type="ECO:0000313" key="8">
    <source>
        <dbReference type="Proteomes" id="UP000594454"/>
    </source>
</evidence>
<dbReference type="FunCoup" id="A0A7R8UPC4">
    <property type="interactions" value="35"/>
</dbReference>
<feature type="region of interest" description="Disordered" evidence="5">
    <location>
        <begin position="214"/>
        <end position="236"/>
    </location>
</feature>
<dbReference type="OrthoDB" id="5407799at2759"/>
<dbReference type="InterPro" id="IPR013083">
    <property type="entry name" value="Znf_RING/FYVE/PHD"/>
</dbReference>
<dbReference type="AlphaFoldDB" id="A0A7R8UPC4"/>
<keyword evidence="2 4" id="KW-0863">Zinc-finger</keyword>
<dbReference type="GO" id="GO:0030496">
    <property type="term" value="C:midbody"/>
    <property type="evidence" value="ECO:0007669"/>
    <property type="project" value="TreeGrafter"/>
</dbReference>
<dbReference type="GO" id="GO:0008270">
    <property type="term" value="F:zinc ion binding"/>
    <property type="evidence" value="ECO:0007669"/>
    <property type="project" value="UniProtKB-KW"/>
</dbReference>
<feature type="domain" description="FYVE-type" evidence="6">
    <location>
        <begin position="1"/>
        <end position="56"/>
    </location>
</feature>
<feature type="compositionally biased region" description="Polar residues" evidence="5">
    <location>
        <begin position="218"/>
        <end position="228"/>
    </location>
</feature>
<accession>A0A7R8UPC4</accession>
<dbReference type="InterPro" id="IPR044553">
    <property type="entry name" value="Bbox1_ANCHR"/>
</dbReference>
<dbReference type="SUPFAM" id="SSF57903">
    <property type="entry name" value="FYVE/PHD zinc finger"/>
    <property type="match status" value="1"/>
</dbReference>
<dbReference type="InterPro" id="IPR011011">
    <property type="entry name" value="Znf_FYVE_PHD"/>
</dbReference>
<dbReference type="EMBL" id="LR899011">
    <property type="protein sequence ID" value="CAD7084320.1"/>
    <property type="molecule type" value="Genomic_DNA"/>
</dbReference>
<dbReference type="InterPro" id="IPR017455">
    <property type="entry name" value="Znf_FYVE-rel"/>
</dbReference>
<evidence type="ECO:0000256" key="5">
    <source>
        <dbReference type="SAM" id="MobiDB-lite"/>
    </source>
</evidence>
<dbReference type="PROSITE" id="PS50178">
    <property type="entry name" value="ZF_FYVE"/>
    <property type="match status" value="1"/>
</dbReference>
<dbReference type="OMA" id="CYRECHD"/>
<dbReference type="InParanoid" id="A0A7R8UPC4"/>
<name>A0A7R8UPC4_HERIL</name>